<proteinExistence type="predicted"/>
<feature type="region of interest" description="Disordered" evidence="1">
    <location>
        <begin position="14"/>
        <end position="53"/>
    </location>
</feature>
<evidence type="ECO:0000256" key="1">
    <source>
        <dbReference type="SAM" id="MobiDB-lite"/>
    </source>
</evidence>
<comment type="caution">
    <text evidence="2">The sequence shown here is derived from an EMBL/GenBank/DDBJ whole genome shotgun (WGS) entry which is preliminary data.</text>
</comment>
<dbReference type="EMBL" id="JAQNDO010000001">
    <property type="protein sequence ID" value="MDC0748837.1"/>
    <property type="molecule type" value="Genomic_DNA"/>
</dbReference>
<accession>A0ABT5F5R4</accession>
<gene>
    <name evidence="2" type="ORF">POL67_46350</name>
</gene>
<dbReference type="RefSeq" id="WP_271928012.1">
    <property type="nucleotide sequence ID" value="NZ_JAQNDO010000001.1"/>
</dbReference>
<feature type="compositionally biased region" description="Basic residues" evidence="1">
    <location>
        <begin position="35"/>
        <end position="53"/>
    </location>
</feature>
<evidence type="ECO:0000313" key="3">
    <source>
        <dbReference type="Proteomes" id="UP001221411"/>
    </source>
</evidence>
<name>A0ABT5F5R4_9BACT</name>
<keyword evidence="3" id="KW-1185">Reference proteome</keyword>
<dbReference type="Proteomes" id="UP001221411">
    <property type="component" value="Unassembled WGS sequence"/>
</dbReference>
<sequence>MTFVEFVLAEFEEDEEERRGADSAADADATGARVARTRRIGRPRAGMRRRAAG</sequence>
<protein>
    <submittedName>
        <fullName evidence="2">Uncharacterized protein</fullName>
    </submittedName>
</protein>
<feature type="compositionally biased region" description="Low complexity" evidence="1">
    <location>
        <begin position="22"/>
        <end position="34"/>
    </location>
</feature>
<reference evidence="2 3" key="1">
    <citation type="submission" date="2022-11" db="EMBL/GenBank/DDBJ databases">
        <title>Minimal conservation of predation-associated metabolite biosynthetic gene clusters underscores biosynthetic potential of Myxococcota including descriptions for ten novel species: Archangium lansinium sp. nov., Myxococcus landrumus sp. nov., Nannocystis bai.</title>
        <authorList>
            <person name="Ahearne A."/>
            <person name="Stevens C."/>
            <person name="Dowd S."/>
        </authorList>
    </citation>
    <scope>NUCLEOTIDE SEQUENCE [LARGE SCALE GENOMIC DNA]</scope>
    <source>
        <strain evidence="2 3">RJM3</strain>
    </source>
</reference>
<evidence type="ECO:0000313" key="2">
    <source>
        <dbReference type="EMBL" id="MDC0748837.1"/>
    </source>
</evidence>
<organism evidence="2 3">
    <name type="scientific">Polyangium mundeleinium</name>
    <dbReference type="NCBI Taxonomy" id="2995306"/>
    <lineage>
        <taxon>Bacteria</taxon>
        <taxon>Pseudomonadati</taxon>
        <taxon>Myxococcota</taxon>
        <taxon>Polyangia</taxon>
        <taxon>Polyangiales</taxon>
        <taxon>Polyangiaceae</taxon>
        <taxon>Polyangium</taxon>
    </lineage>
</organism>